<dbReference type="GO" id="GO:0051213">
    <property type="term" value="F:dioxygenase activity"/>
    <property type="evidence" value="ECO:0007669"/>
    <property type="project" value="UniProtKB-KW"/>
</dbReference>
<dbReference type="InterPro" id="IPR050783">
    <property type="entry name" value="Oxylipin_biosynth_metab"/>
</dbReference>
<dbReference type="GO" id="GO:0006979">
    <property type="term" value="P:response to oxidative stress"/>
    <property type="evidence" value="ECO:0007669"/>
    <property type="project" value="InterPro"/>
</dbReference>
<reference evidence="5" key="2">
    <citation type="submission" date="2012-06" db="EMBL/GenBank/DDBJ databases">
        <title>Annotation of the Genome Sequence of Fusarium oxysporum Fo47.</title>
        <authorList>
            <consortium name="The Broad Institute Genomics Platform"/>
            <person name="Ma L.-J."/>
            <person name="Corby-Kistler H."/>
            <person name="Broz K."/>
            <person name="Gale L.R."/>
            <person name="Jonkers W."/>
            <person name="O'Donnell K."/>
            <person name="Ploetz R."/>
            <person name="Steinberg C."/>
            <person name="Schwartz D.C."/>
            <person name="VanEtten H."/>
            <person name="Zhou S."/>
            <person name="Young S.K."/>
            <person name="Zeng Q."/>
            <person name="Gargeya S."/>
            <person name="Fitzgerald M."/>
            <person name="Abouelleil A."/>
            <person name="Alvarado L."/>
            <person name="Chapman S.B."/>
            <person name="Gainer-Dewar J."/>
            <person name="Goldberg J."/>
            <person name="Griggs A."/>
            <person name="Gujja S."/>
            <person name="Hansen M."/>
            <person name="Howarth C."/>
            <person name="Imamovic A."/>
            <person name="Ireland A."/>
            <person name="Larimer J."/>
            <person name="McCowan C."/>
            <person name="Murphy C."/>
            <person name="Pearson M."/>
            <person name="Poon T.W."/>
            <person name="Priest M."/>
            <person name="Roberts A."/>
            <person name="Saif S."/>
            <person name="Shea T."/>
            <person name="Sykes S."/>
            <person name="Wortman J."/>
            <person name="Nusbaum C."/>
            <person name="Birren B."/>
        </authorList>
    </citation>
    <scope>NUCLEOTIDE SEQUENCE</scope>
    <source>
        <strain evidence="5">Fo47</strain>
    </source>
</reference>
<dbReference type="GO" id="GO:0006631">
    <property type="term" value="P:fatty acid metabolic process"/>
    <property type="evidence" value="ECO:0007669"/>
    <property type="project" value="UniProtKB-ARBA"/>
</dbReference>
<dbReference type="GO" id="GO:0004601">
    <property type="term" value="F:peroxidase activity"/>
    <property type="evidence" value="ECO:0007669"/>
    <property type="project" value="InterPro"/>
</dbReference>
<gene>
    <name evidence="5" type="ORF">FOZG_10415</name>
</gene>
<dbReference type="PROSITE" id="PS50292">
    <property type="entry name" value="PEROXIDASE_3"/>
    <property type="match status" value="1"/>
</dbReference>
<sequence length="187" mass="21235">MLLYLATIIIHDLFRSGDDTKTVPNPDFSISSTSSYLDLSPLYGNNVQEQEAVRTMKGGMLKPDTFSEHRLPGFPPGIYALLITFNRFHNYVAGELERINGSGRFGPNPRLSREAAERKIDKDLFNTARLVTCGLYVNITSQIRIPKDDPQFELYSRLRLGPGPARVLLPSFRQGRFLREHRQPGLR</sequence>
<dbReference type="InterPro" id="IPR010255">
    <property type="entry name" value="Haem_peroxidase_sf"/>
</dbReference>
<dbReference type="EMBL" id="JH717902">
    <property type="protein sequence ID" value="EWZ36407.1"/>
    <property type="molecule type" value="Genomic_DNA"/>
</dbReference>
<evidence type="ECO:0000256" key="3">
    <source>
        <dbReference type="ARBA" id="ARBA00023002"/>
    </source>
</evidence>
<dbReference type="InterPro" id="IPR019791">
    <property type="entry name" value="Haem_peroxidase_animal"/>
</dbReference>
<proteinExistence type="predicted"/>
<dbReference type="Proteomes" id="UP000030766">
    <property type="component" value="Unassembled WGS sequence"/>
</dbReference>
<keyword evidence="2" id="KW-0223">Dioxygenase</keyword>
<dbReference type="Gene3D" id="1.10.640.10">
    <property type="entry name" value="Haem peroxidase domain superfamily, animal type"/>
    <property type="match status" value="1"/>
</dbReference>
<dbReference type="GO" id="GO:0046872">
    <property type="term" value="F:metal ion binding"/>
    <property type="evidence" value="ECO:0007669"/>
    <property type="project" value="UniProtKB-KW"/>
</dbReference>
<dbReference type="AlphaFoldDB" id="W9JWC8"/>
<evidence type="ECO:0000256" key="1">
    <source>
        <dbReference type="ARBA" id="ARBA00022723"/>
    </source>
</evidence>
<dbReference type="GO" id="GO:0020037">
    <property type="term" value="F:heme binding"/>
    <property type="evidence" value="ECO:0007669"/>
    <property type="project" value="InterPro"/>
</dbReference>
<dbReference type="HOGENOM" id="CLU_1447764_0_0_1"/>
<protein>
    <submittedName>
        <fullName evidence="5">Uncharacterized protein</fullName>
    </submittedName>
</protein>
<organism evidence="5">
    <name type="scientific">Fusarium oxysporum Fo47</name>
    <dbReference type="NCBI Taxonomy" id="660027"/>
    <lineage>
        <taxon>Eukaryota</taxon>
        <taxon>Fungi</taxon>
        <taxon>Dikarya</taxon>
        <taxon>Ascomycota</taxon>
        <taxon>Pezizomycotina</taxon>
        <taxon>Sordariomycetes</taxon>
        <taxon>Hypocreomycetidae</taxon>
        <taxon>Hypocreales</taxon>
        <taxon>Nectriaceae</taxon>
        <taxon>Fusarium</taxon>
        <taxon>Fusarium oxysporum species complex</taxon>
    </lineage>
</organism>
<evidence type="ECO:0000256" key="4">
    <source>
        <dbReference type="ARBA" id="ARBA00023004"/>
    </source>
</evidence>
<dbReference type="InterPro" id="IPR037120">
    <property type="entry name" value="Haem_peroxidase_sf_animal"/>
</dbReference>
<dbReference type="VEuPathDB" id="FungiDB:FOZG_10415"/>
<dbReference type="PANTHER" id="PTHR11903:SF37">
    <property type="entry name" value="PSI-PRODUCING OXYGENASE A"/>
    <property type="match status" value="1"/>
</dbReference>
<name>W9JWC8_FUSOX</name>
<dbReference type="SUPFAM" id="SSF48113">
    <property type="entry name" value="Heme-dependent peroxidases"/>
    <property type="match status" value="1"/>
</dbReference>
<evidence type="ECO:0000313" key="5">
    <source>
        <dbReference type="EMBL" id="EWZ36407.1"/>
    </source>
</evidence>
<evidence type="ECO:0000256" key="2">
    <source>
        <dbReference type="ARBA" id="ARBA00022964"/>
    </source>
</evidence>
<keyword evidence="1" id="KW-0479">Metal-binding</keyword>
<dbReference type="Pfam" id="PF03098">
    <property type="entry name" value="An_peroxidase"/>
    <property type="match status" value="1"/>
</dbReference>
<reference evidence="5" key="1">
    <citation type="submission" date="2011-06" db="EMBL/GenBank/DDBJ databases">
        <title>The Genome Sequence of Fusarium oxysporum Fo47.</title>
        <authorList>
            <consortium name="The Broad Institute Genome Sequencing Platform"/>
            <person name="Ma L.-J."/>
            <person name="Gale L.R."/>
            <person name="Schwartz D.C."/>
            <person name="Zhou S."/>
            <person name="Corby-Kistler H."/>
            <person name="Young S.K."/>
            <person name="Zeng Q."/>
            <person name="Gargeya S."/>
            <person name="Fitzgerald M."/>
            <person name="Haas B."/>
            <person name="Abouelleil A."/>
            <person name="Alvarado L."/>
            <person name="Arachchi H.M."/>
            <person name="Berlin A."/>
            <person name="Brown A."/>
            <person name="Chapman S.B."/>
            <person name="Chen Z."/>
            <person name="Dunbar C."/>
            <person name="Freedman E."/>
            <person name="Gearin G."/>
            <person name="Gellesch M."/>
            <person name="Goldberg J."/>
            <person name="Griggs A."/>
            <person name="Gujja S."/>
            <person name="Heiman D."/>
            <person name="Howarth C."/>
            <person name="Larson L."/>
            <person name="Lui A."/>
            <person name="MacDonald P.J.P."/>
            <person name="Mehta T."/>
            <person name="Montmayeur A."/>
            <person name="Murphy C."/>
            <person name="Neiman D."/>
            <person name="Pearson M."/>
            <person name="Priest M."/>
            <person name="Roberts A."/>
            <person name="Saif S."/>
            <person name="Shea T."/>
            <person name="Shenoy N."/>
            <person name="Sisk P."/>
            <person name="Stolte C."/>
            <person name="Sykes S."/>
            <person name="Wortman J."/>
            <person name="Nusbaum C."/>
            <person name="Birren B."/>
        </authorList>
    </citation>
    <scope>NUCLEOTIDE SEQUENCE [LARGE SCALE GENOMIC DNA]</scope>
    <source>
        <strain evidence="5">Fo47</strain>
    </source>
</reference>
<dbReference type="PANTHER" id="PTHR11903">
    <property type="entry name" value="PROSTAGLANDIN G/H SYNTHASE"/>
    <property type="match status" value="1"/>
</dbReference>
<keyword evidence="4" id="KW-0408">Iron</keyword>
<accession>W9JWC8</accession>
<keyword evidence="3" id="KW-0560">Oxidoreductase</keyword>